<dbReference type="Proteomes" id="UP001430374">
    <property type="component" value="Unassembled WGS sequence"/>
</dbReference>
<organism evidence="1 2">
    <name type="scientific">Chryseobacterium indicum</name>
    <dbReference type="NCBI Taxonomy" id="2766954"/>
    <lineage>
        <taxon>Bacteria</taxon>
        <taxon>Pseudomonadati</taxon>
        <taxon>Bacteroidota</taxon>
        <taxon>Flavobacteriia</taxon>
        <taxon>Flavobacteriales</taxon>
        <taxon>Weeksellaceae</taxon>
        <taxon>Chryseobacterium group</taxon>
        <taxon>Chryseobacterium</taxon>
    </lineage>
</organism>
<proteinExistence type="predicted"/>
<keyword evidence="2" id="KW-1185">Reference proteome</keyword>
<comment type="caution">
    <text evidence="1">The sequence shown here is derived from an EMBL/GenBank/DDBJ whole genome shotgun (WGS) entry which is preliminary data.</text>
</comment>
<name>A0ABS9C813_9FLAO</name>
<evidence type="ECO:0000313" key="1">
    <source>
        <dbReference type="EMBL" id="MCF2220699.1"/>
    </source>
</evidence>
<evidence type="ECO:0008006" key="3">
    <source>
        <dbReference type="Google" id="ProtNLM"/>
    </source>
</evidence>
<protein>
    <recommendedName>
        <fullName evidence="3">ApeA N-terminal domain-containing protein</fullName>
    </recommendedName>
</protein>
<sequence>MSKIKALGLNSTDIDSSSQIYGNHKYIQSGYWVSKKIEFGDKAKIRFTLSKDVDLKNGWVTITLMRVRDYMIDEQVISEEIRIKGLMMEHEFEITENLIDNLGISDIESNKGLKYYFKISYLDDSYEFEEKTPLEVKFKLNLCSGCKIPDENFPYTSDVYVVISRVSNLVKFYSNYYNVPEIAVAGSVADEYNTRKSWRIAVDWFQDEVLINWMPNFAIEFDSFINVNSKLLNATKHDLGIGNIKLETAKKLYQQYPNEFKKRNWDYTDLVDYIRSDEGSIHLSAIVIRKATQLFQKYVGHLSQNQKEAVYVTYYKQGDLYYQKFLNNLKKNPNHKISSGEGCRVCLQRKLLVKAINSKK</sequence>
<accession>A0ABS9C813</accession>
<dbReference type="EMBL" id="JACSGT010000002">
    <property type="protein sequence ID" value="MCF2220699.1"/>
    <property type="molecule type" value="Genomic_DNA"/>
</dbReference>
<reference evidence="1" key="1">
    <citation type="submission" date="2021-08" db="EMBL/GenBank/DDBJ databases">
        <title>Complete genome sequence of Chryseobacterium sp strain PS-8.</title>
        <authorList>
            <person name="Das S.K."/>
        </authorList>
    </citation>
    <scope>NUCLEOTIDE SEQUENCE</scope>
    <source>
        <strain evidence="1">PS-8</strain>
    </source>
</reference>
<dbReference type="RefSeq" id="WP_235132112.1">
    <property type="nucleotide sequence ID" value="NZ_JACSGT010000002.1"/>
</dbReference>
<evidence type="ECO:0000313" key="2">
    <source>
        <dbReference type="Proteomes" id="UP001430374"/>
    </source>
</evidence>
<gene>
    <name evidence="1" type="ORF">H9Q08_15540</name>
</gene>